<evidence type="ECO:0000313" key="2">
    <source>
        <dbReference type="EMBL" id="SDQ39879.1"/>
    </source>
</evidence>
<dbReference type="AlphaFoldDB" id="A0A1H1AJN2"/>
<dbReference type="RefSeq" id="WP_068537399.1">
    <property type="nucleotide sequence ID" value="NZ_AP025457.1"/>
</dbReference>
<dbReference type="EMBL" id="FNLF01000002">
    <property type="protein sequence ID" value="SDQ39879.1"/>
    <property type="molecule type" value="Genomic_DNA"/>
</dbReference>
<dbReference type="OrthoDB" id="582451at2"/>
<keyword evidence="1" id="KW-0472">Membrane</keyword>
<name>A0A1H1AJN2_9ACTN</name>
<sequence>MFGLGEPLRGHRRLRTVLGVLLATAVVVHLARALAIPMSSYKTTCIGLALAYGVILLMVLVGERWGYTAAAVFPLTAVVLGDYCGAIRAGSLNTVDVVVDLAIVPAAIMMLRAHPRPEPAAA</sequence>
<keyword evidence="1" id="KW-1133">Transmembrane helix</keyword>
<proteinExistence type="predicted"/>
<evidence type="ECO:0000313" key="3">
    <source>
        <dbReference type="Proteomes" id="UP000183053"/>
    </source>
</evidence>
<keyword evidence="1" id="KW-0812">Transmembrane</keyword>
<protein>
    <submittedName>
        <fullName evidence="2">Uncharacterized protein</fullName>
    </submittedName>
</protein>
<keyword evidence="3" id="KW-1185">Reference proteome</keyword>
<accession>A0A1H1AJN2</accession>
<evidence type="ECO:0000256" key="1">
    <source>
        <dbReference type="SAM" id="Phobius"/>
    </source>
</evidence>
<organism evidence="2 3">
    <name type="scientific">Tsukamurella pulmonis</name>
    <dbReference type="NCBI Taxonomy" id="47312"/>
    <lineage>
        <taxon>Bacteria</taxon>
        <taxon>Bacillati</taxon>
        <taxon>Actinomycetota</taxon>
        <taxon>Actinomycetes</taxon>
        <taxon>Mycobacteriales</taxon>
        <taxon>Tsukamurellaceae</taxon>
        <taxon>Tsukamurella</taxon>
    </lineage>
</organism>
<reference evidence="3" key="1">
    <citation type="submission" date="2016-10" db="EMBL/GenBank/DDBJ databases">
        <authorList>
            <person name="Varghese N."/>
            <person name="Submissions S."/>
        </authorList>
    </citation>
    <scope>NUCLEOTIDE SEQUENCE [LARGE SCALE GENOMIC DNA]</scope>
    <source>
        <strain evidence="3">DSM 44142</strain>
    </source>
</reference>
<feature type="transmembrane region" description="Helical" evidence="1">
    <location>
        <begin position="43"/>
        <end position="61"/>
    </location>
</feature>
<gene>
    <name evidence="2" type="ORF">SAMN04489765_0256</name>
</gene>
<dbReference type="Proteomes" id="UP000183053">
    <property type="component" value="Unassembled WGS sequence"/>
</dbReference>